<feature type="transmembrane region" description="Helical" evidence="6">
    <location>
        <begin position="407"/>
        <end position="429"/>
    </location>
</feature>
<dbReference type="OMA" id="LFETGHW"/>
<feature type="transmembrane region" description="Helical" evidence="6">
    <location>
        <begin position="475"/>
        <end position="498"/>
    </location>
</feature>
<feature type="transmembrane region" description="Helical" evidence="6">
    <location>
        <begin position="197"/>
        <end position="216"/>
    </location>
</feature>
<dbReference type="Proteomes" id="UP000189513">
    <property type="component" value="Unassembled WGS sequence"/>
</dbReference>
<comment type="subcellular location">
    <subcellularLocation>
        <location evidence="1">Membrane</location>
        <topology evidence="1">Multi-pass membrane protein</topology>
    </subcellularLocation>
</comment>
<evidence type="ECO:0000256" key="2">
    <source>
        <dbReference type="ARBA" id="ARBA00022448"/>
    </source>
</evidence>
<keyword evidence="3 6" id="KW-0812">Transmembrane</keyword>
<evidence type="ECO:0000256" key="3">
    <source>
        <dbReference type="ARBA" id="ARBA00022692"/>
    </source>
</evidence>
<keyword evidence="4 6" id="KW-1133">Transmembrane helix</keyword>
<feature type="transmembrane region" description="Helical" evidence="6">
    <location>
        <begin position="228"/>
        <end position="253"/>
    </location>
</feature>
<name>A0A1V2LBU5_CYBFA</name>
<protein>
    <submittedName>
        <fullName evidence="7">Pantothenate transporter liz1</fullName>
    </submittedName>
</protein>
<proteinExistence type="predicted"/>
<dbReference type="EMBL" id="MPUK01000001">
    <property type="protein sequence ID" value="ONH69348.1"/>
    <property type="molecule type" value="Genomic_DNA"/>
</dbReference>
<dbReference type="GO" id="GO:0016020">
    <property type="term" value="C:membrane"/>
    <property type="evidence" value="ECO:0007669"/>
    <property type="project" value="UniProtKB-SubCell"/>
</dbReference>
<comment type="caution">
    <text evidence="7">The sequence shown here is derived from an EMBL/GenBank/DDBJ whole genome shotgun (WGS) entry which is preliminary data.</text>
</comment>
<gene>
    <name evidence="7" type="ORF">BON22_0745</name>
</gene>
<dbReference type="InterPro" id="IPR036259">
    <property type="entry name" value="MFS_trans_sf"/>
</dbReference>
<evidence type="ECO:0000256" key="4">
    <source>
        <dbReference type="ARBA" id="ARBA00022989"/>
    </source>
</evidence>
<keyword evidence="5 6" id="KW-0472">Membrane</keyword>
<dbReference type="PANTHER" id="PTHR43791:SF39">
    <property type="entry name" value="TRANSPORTER LIZ1_SEO1, PUTATIVE (AFU_ORTHOLOGUE AFUA_3G00980)-RELATED"/>
    <property type="match status" value="1"/>
</dbReference>
<evidence type="ECO:0000256" key="6">
    <source>
        <dbReference type="SAM" id="Phobius"/>
    </source>
</evidence>
<dbReference type="AlphaFoldDB" id="A0A1V2LBU5"/>
<dbReference type="Pfam" id="PF07690">
    <property type="entry name" value="MFS_1"/>
    <property type="match status" value="1"/>
</dbReference>
<evidence type="ECO:0000313" key="8">
    <source>
        <dbReference type="Proteomes" id="UP000189513"/>
    </source>
</evidence>
<feature type="transmembrane region" description="Helical" evidence="6">
    <location>
        <begin position="114"/>
        <end position="132"/>
    </location>
</feature>
<dbReference type="VEuPathDB" id="FungiDB:BON22_0745"/>
<feature type="transmembrane region" description="Helical" evidence="6">
    <location>
        <begin position="163"/>
        <end position="185"/>
    </location>
</feature>
<reference evidence="8" key="1">
    <citation type="journal article" date="2017" name="Genome Announc.">
        <title>Genome sequences of Cyberlindnera fabianii 65, Pichia kudriavzevii 129, and Saccharomyces cerevisiae 131 isolated from fermented masau fruits in Zimbabwe.</title>
        <authorList>
            <person name="van Rijswijck I.M.H."/>
            <person name="Derks M.F.L."/>
            <person name="Abee T."/>
            <person name="de Ridder D."/>
            <person name="Smid E.J."/>
        </authorList>
    </citation>
    <scope>NUCLEOTIDE SEQUENCE [LARGE SCALE GENOMIC DNA]</scope>
    <source>
        <strain evidence="8">65</strain>
    </source>
</reference>
<feature type="transmembrane region" description="Helical" evidence="6">
    <location>
        <begin position="65"/>
        <end position="85"/>
    </location>
</feature>
<keyword evidence="8" id="KW-1185">Reference proteome</keyword>
<feature type="transmembrane region" description="Helical" evidence="6">
    <location>
        <begin position="382"/>
        <end position="401"/>
    </location>
</feature>
<accession>A0A1V2LBU5</accession>
<feature type="transmembrane region" description="Helical" evidence="6">
    <location>
        <begin position="441"/>
        <end position="463"/>
    </location>
</feature>
<evidence type="ECO:0000256" key="1">
    <source>
        <dbReference type="ARBA" id="ARBA00004141"/>
    </source>
</evidence>
<feature type="transmembrane region" description="Helical" evidence="6">
    <location>
        <begin position="139"/>
        <end position="157"/>
    </location>
</feature>
<sequence length="522" mass="59157">MYAKKGSDVSTIEAKVTSSGEDILSDVLSTSASDEEYVIDEYYTETWKSNVWQNFDYPTKQRNTLFKLDFCVLFCAMFSTFIKYIDRSNLSAAYVSGMSDDINVQGNELSYANTGYSIFGIIAGVIGGFIMVQFNTKWYMVTIECIWTLFTFCFAFIKTPTQMIALRTLIGIESLHFSILMVYIGSYYKKSETARRCNIINAFTAIGPMCAFALQARCITSLDGVNGFAAWQWLFFVDTIISVVCIFVQVFFLPNILEKATPNWLFSEEEIIFLKHRLPPRNVDENAKKLSKITVQDLKNFLLDWRVYFCWLCSAFSGFGQDPAQAIPFYFKGWMKRDPGSYTTEQVNILTIPAYALQLTVCFASGWLADSLFKGDTWQMNALGSVWVCVVCFFLATHKVYEESKTVMIFFFYNTTFAQGLSGQFWAAAQDLFRQDTKLRAFVSAGMNPATLVRSAIFGPIIYPSSKLPETYAGYYTSGAVTVVYVIMLIAFGVYVTLKKRRGDKEDVEREHIEVVIPGTSS</sequence>
<dbReference type="Gene3D" id="1.20.1250.20">
    <property type="entry name" value="MFS general substrate transporter like domains"/>
    <property type="match status" value="1"/>
</dbReference>
<organism evidence="7 8">
    <name type="scientific">Cyberlindnera fabianii</name>
    <name type="common">Yeast</name>
    <name type="synonym">Hansenula fabianii</name>
    <dbReference type="NCBI Taxonomy" id="36022"/>
    <lineage>
        <taxon>Eukaryota</taxon>
        <taxon>Fungi</taxon>
        <taxon>Dikarya</taxon>
        <taxon>Ascomycota</taxon>
        <taxon>Saccharomycotina</taxon>
        <taxon>Saccharomycetes</taxon>
        <taxon>Phaffomycetales</taxon>
        <taxon>Phaffomycetaceae</taxon>
        <taxon>Cyberlindnera</taxon>
    </lineage>
</organism>
<dbReference type="PANTHER" id="PTHR43791">
    <property type="entry name" value="PERMEASE-RELATED"/>
    <property type="match status" value="1"/>
</dbReference>
<dbReference type="STRING" id="36022.A0A1V2LBU5"/>
<dbReference type="SUPFAM" id="SSF103473">
    <property type="entry name" value="MFS general substrate transporter"/>
    <property type="match status" value="1"/>
</dbReference>
<dbReference type="GO" id="GO:0022857">
    <property type="term" value="F:transmembrane transporter activity"/>
    <property type="evidence" value="ECO:0007669"/>
    <property type="project" value="InterPro"/>
</dbReference>
<dbReference type="InterPro" id="IPR011701">
    <property type="entry name" value="MFS"/>
</dbReference>
<evidence type="ECO:0000313" key="7">
    <source>
        <dbReference type="EMBL" id="ONH69348.1"/>
    </source>
</evidence>
<evidence type="ECO:0000256" key="5">
    <source>
        <dbReference type="ARBA" id="ARBA00023136"/>
    </source>
</evidence>
<keyword evidence="2" id="KW-0813">Transport</keyword>